<dbReference type="Proteomes" id="UP000233597">
    <property type="component" value="Unassembled WGS sequence"/>
</dbReference>
<organism evidence="4 5">
    <name type="scientific">Thalassospira marina</name>
    <dbReference type="NCBI Taxonomy" id="2048283"/>
    <lineage>
        <taxon>Bacteria</taxon>
        <taxon>Pseudomonadati</taxon>
        <taxon>Pseudomonadota</taxon>
        <taxon>Alphaproteobacteria</taxon>
        <taxon>Rhodospirillales</taxon>
        <taxon>Thalassospiraceae</taxon>
        <taxon>Thalassospira</taxon>
    </lineage>
</organism>
<dbReference type="RefSeq" id="WP_101269616.1">
    <property type="nucleotide sequence ID" value="NZ_NWTK01000014.1"/>
</dbReference>
<comment type="similarity">
    <text evidence="1 3">Belongs to the short-chain dehydrogenases/reductases (SDR) family.</text>
</comment>
<dbReference type="InterPro" id="IPR020904">
    <property type="entry name" value="Sc_DH/Rdtase_CS"/>
</dbReference>
<gene>
    <name evidence="4" type="ORF">COO20_19045</name>
</gene>
<dbReference type="NCBIfam" id="NF006114">
    <property type="entry name" value="PRK08263.1"/>
    <property type="match status" value="1"/>
</dbReference>
<evidence type="ECO:0000256" key="2">
    <source>
        <dbReference type="ARBA" id="ARBA00023002"/>
    </source>
</evidence>
<dbReference type="PANTHER" id="PTHR43976:SF16">
    <property type="entry name" value="SHORT-CHAIN DEHYDROGENASE_REDUCTASE FAMILY PROTEIN"/>
    <property type="match status" value="1"/>
</dbReference>
<dbReference type="InterPro" id="IPR036291">
    <property type="entry name" value="NAD(P)-bd_dom_sf"/>
</dbReference>
<evidence type="ECO:0000313" key="4">
    <source>
        <dbReference type="EMBL" id="PKR51758.1"/>
    </source>
</evidence>
<dbReference type="EMBL" id="NWTK01000014">
    <property type="protein sequence ID" value="PKR51758.1"/>
    <property type="molecule type" value="Genomic_DNA"/>
</dbReference>
<dbReference type="PRINTS" id="PR00081">
    <property type="entry name" value="GDHRDH"/>
</dbReference>
<proteinExistence type="inferred from homology"/>
<evidence type="ECO:0000256" key="1">
    <source>
        <dbReference type="ARBA" id="ARBA00006484"/>
    </source>
</evidence>
<dbReference type="AlphaFoldDB" id="A0A2N3KMH9"/>
<accession>A0A2N3KMH9</accession>
<name>A0A2N3KMH9_9PROT</name>
<dbReference type="PROSITE" id="PS00061">
    <property type="entry name" value="ADH_SHORT"/>
    <property type="match status" value="1"/>
</dbReference>
<protein>
    <submittedName>
        <fullName evidence="4">Short-chain dehydrogenase/reductase</fullName>
    </submittedName>
</protein>
<sequence length="275" mass="29630">MRQEKIWFVTGASSGFGLIWTEAALQRGDKVVATARDPKKIDNLVKTYGDSVLVLPLDVTKRDAVFGAVEQGHHHFGRLDVILCNAGYAYMSAIEEIELSEARANFETNVFGTLSVIQAALPLLRAQGSGHILTMSSIGGVASFPTAGIYGATKFALESLTESLAGEVAGFGIKTTIIEPGSFSTGFGAARKMAPTMDVYDDLRHAIRAGFKPETTGNPLATAEAILSLVDVEEPPLRLILGDWLLPILKDVYQERINTWENWAKVSNSAQGTQS</sequence>
<dbReference type="InterPro" id="IPR002347">
    <property type="entry name" value="SDR_fam"/>
</dbReference>
<evidence type="ECO:0000313" key="5">
    <source>
        <dbReference type="Proteomes" id="UP000233597"/>
    </source>
</evidence>
<dbReference type="GO" id="GO:0016491">
    <property type="term" value="F:oxidoreductase activity"/>
    <property type="evidence" value="ECO:0007669"/>
    <property type="project" value="UniProtKB-KW"/>
</dbReference>
<dbReference type="SUPFAM" id="SSF51735">
    <property type="entry name" value="NAD(P)-binding Rossmann-fold domains"/>
    <property type="match status" value="1"/>
</dbReference>
<reference evidence="4 5" key="1">
    <citation type="submission" date="2017-09" db="EMBL/GenBank/DDBJ databases">
        <title>Biodiversity and function of Thalassospira species in the particle-attached aromatic-hydrocarbon-degrading consortia from the surface seawater of the South China Sea.</title>
        <authorList>
            <person name="Dong C."/>
            <person name="Liu R."/>
            <person name="Shao Z."/>
        </authorList>
    </citation>
    <scope>NUCLEOTIDE SEQUENCE [LARGE SCALE GENOMIC DNA]</scope>
    <source>
        <strain evidence="4 5">CSC1P2</strain>
    </source>
</reference>
<dbReference type="Pfam" id="PF00106">
    <property type="entry name" value="adh_short"/>
    <property type="match status" value="1"/>
</dbReference>
<keyword evidence="2" id="KW-0560">Oxidoreductase</keyword>
<dbReference type="PANTHER" id="PTHR43976">
    <property type="entry name" value="SHORT CHAIN DEHYDROGENASE"/>
    <property type="match status" value="1"/>
</dbReference>
<dbReference type="CDD" id="cd05374">
    <property type="entry name" value="17beta-HSD-like_SDR_c"/>
    <property type="match status" value="1"/>
</dbReference>
<dbReference type="Gene3D" id="3.40.50.720">
    <property type="entry name" value="NAD(P)-binding Rossmann-like Domain"/>
    <property type="match status" value="1"/>
</dbReference>
<dbReference type="PRINTS" id="PR00080">
    <property type="entry name" value="SDRFAMILY"/>
</dbReference>
<dbReference type="InterPro" id="IPR051911">
    <property type="entry name" value="SDR_oxidoreductase"/>
</dbReference>
<dbReference type="OrthoDB" id="8477999at2"/>
<comment type="caution">
    <text evidence="4">The sequence shown here is derived from an EMBL/GenBank/DDBJ whole genome shotgun (WGS) entry which is preliminary data.</text>
</comment>
<evidence type="ECO:0000256" key="3">
    <source>
        <dbReference type="RuleBase" id="RU000363"/>
    </source>
</evidence>